<dbReference type="AlphaFoldDB" id="A0A1G8ZW08"/>
<dbReference type="EMBL" id="FNDX01000034">
    <property type="protein sequence ID" value="SDK19171.1"/>
    <property type="molecule type" value="Genomic_DNA"/>
</dbReference>
<proteinExistence type="predicted"/>
<accession>A0A1G8ZW08</accession>
<reference evidence="2" key="1">
    <citation type="submission" date="2016-10" db="EMBL/GenBank/DDBJ databases">
        <authorList>
            <person name="Varghese N."/>
            <person name="Submissions S."/>
        </authorList>
    </citation>
    <scope>NUCLEOTIDE SEQUENCE [LARGE SCALE GENOMIC DNA]</scope>
    <source>
        <strain evidence="2">CGMCC 1.11012</strain>
    </source>
</reference>
<evidence type="ECO:0000313" key="1">
    <source>
        <dbReference type="EMBL" id="SDK19171.1"/>
    </source>
</evidence>
<sequence>MRGLFFGVAVSQVMMANFNDFQEEINRIEEYNRTNNVPRIFLPEGVESNI</sequence>
<name>A0A1G8ZW08_9BACL</name>
<keyword evidence="2" id="KW-1185">Reference proteome</keyword>
<protein>
    <submittedName>
        <fullName evidence="1">Uncharacterized protein</fullName>
    </submittedName>
</protein>
<evidence type="ECO:0000313" key="2">
    <source>
        <dbReference type="Proteomes" id="UP000199050"/>
    </source>
</evidence>
<dbReference type="STRING" id="1174501.SAMN05216192_13428"/>
<gene>
    <name evidence="1" type="ORF">SAMN05216192_13428</name>
</gene>
<dbReference type="Proteomes" id="UP000199050">
    <property type="component" value="Unassembled WGS sequence"/>
</dbReference>
<organism evidence="1 2">
    <name type="scientific">Paenibacillus typhae</name>
    <dbReference type="NCBI Taxonomy" id="1174501"/>
    <lineage>
        <taxon>Bacteria</taxon>
        <taxon>Bacillati</taxon>
        <taxon>Bacillota</taxon>
        <taxon>Bacilli</taxon>
        <taxon>Bacillales</taxon>
        <taxon>Paenibacillaceae</taxon>
        <taxon>Paenibacillus</taxon>
    </lineage>
</organism>